<evidence type="ECO:0000256" key="1">
    <source>
        <dbReference type="ARBA" id="ARBA00023180"/>
    </source>
</evidence>
<protein>
    <recommendedName>
        <fullName evidence="2">Ig-like domain-containing protein</fullName>
    </recommendedName>
</protein>
<organism evidence="3 4">
    <name type="scientific">Neolamprologus brichardi</name>
    <name type="common">Fairy cichlid</name>
    <name type="synonym">Lamprologus brichardi</name>
    <dbReference type="NCBI Taxonomy" id="32507"/>
    <lineage>
        <taxon>Eukaryota</taxon>
        <taxon>Metazoa</taxon>
        <taxon>Chordata</taxon>
        <taxon>Craniata</taxon>
        <taxon>Vertebrata</taxon>
        <taxon>Euteleostomi</taxon>
        <taxon>Actinopterygii</taxon>
        <taxon>Neopterygii</taxon>
        <taxon>Teleostei</taxon>
        <taxon>Neoteleostei</taxon>
        <taxon>Acanthomorphata</taxon>
        <taxon>Ovalentaria</taxon>
        <taxon>Cichlomorphae</taxon>
        <taxon>Cichliformes</taxon>
        <taxon>Cichlidae</taxon>
        <taxon>African cichlids</taxon>
        <taxon>Pseudocrenilabrinae</taxon>
        <taxon>Lamprologini</taxon>
        <taxon>Neolamprologus</taxon>
    </lineage>
</organism>
<dbReference type="InterPro" id="IPR011162">
    <property type="entry name" value="MHC_I/II-like_Ag-recog"/>
</dbReference>
<dbReference type="AlphaFoldDB" id="A0A3Q4H9W2"/>
<dbReference type="InterPro" id="IPR011161">
    <property type="entry name" value="MHC_I-like_Ag-recog"/>
</dbReference>
<reference evidence="3" key="2">
    <citation type="submission" date="2025-09" db="UniProtKB">
        <authorList>
            <consortium name="Ensembl"/>
        </authorList>
    </citation>
    <scope>IDENTIFICATION</scope>
</reference>
<evidence type="ECO:0000313" key="3">
    <source>
        <dbReference type="Ensembl" id="ENSNBRP00000018631.1"/>
    </source>
</evidence>
<dbReference type="InterPro" id="IPR003597">
    <property type="entry name" value="Ig_C1-set"/>
</dbReference>
<reference evidence="3" key="1">
    <citation type="submission" date="2025-08" db="UniProtKB">
        <authorList>
            <consortium name="Ensembl"/>
        </authorList>
    </citation>
    <scope>IDENTIFICATION</scope>
</reference>
<dbReference type="Pfam" id="PF00129">
    <property type="entry name" value="MHC_I"/>
    <property type="match status" value="1"/>
</dbReference>
<dbReference type="SUPFAM" id="SSF48726">
    <property type="entry name" value="Immunoglobulin"/>
    <property type="match status" value="1"/>
</dbReference>
<dbReference type="PANTHER" id="PTHR16675:SF237">
    <property type="entry name" value="MHC CLASS I ANTIGEN TRANSCRIPT VARIANT 1-RELATED"/>
    <property type="match status" value="1"/>
</dbReference>
<dbReference type="GO" id="GO:0005615">
    <property type="term" value="C:extracellular space"/>
    <property type="evidence" value="ECO:0007669"/>
    <property type="project" value="TreeGrafter"/>
</dbReference>
<dbReference type="Gene3D" id="3.30.500.10">
    <property type="entry name" value="MHC class I-like antigen recognition-like"/>
    <property type="match status" value="1"/>
</dbReference>
<dbReference type="GO" id="GO:0006955">
    <property type="term" value="P:immune response"/>
    <property type="evidence" value="ECO:0007669"/>
    <property type="project" value="TreeGrafter"/>
</dbReference>
<dbReference type="Bgee" id="ENSNBRG00000014337">
    <property type="expression patterns" value="Expressed in testis and 3 other cell types or tissues"/>
</dbReference>
<dbReference type="SUPFAM" id="SSF54452">
    <property type="entry name" value="MHC antigen-recognition domain"/>
    <property type="match status" value="1"/>
</dbReference>
<name>A0A3Q4H9W2_NEOBR</name>
<evidence type="ECO:0000259" key="2">
    <source>
        <dbReference type="PROSITE" id="PS50835"/>
    </source>
</evidence>
<dbReference type="PROSITE" id="PS50835">
    <property type="entry name" value="IG_LIKE"/>
    <property type="match status" value="1"/>
</dbReference>
<sequence length="371" mass="43127">SYNTYMLGLTLNLLHSSLLKHSLVYFVTESSEVRNIPEFMGVAEVKRIEFGYCDSSKKILETRQDWVQKTLNNDMAQLDSYNELCFQILPYVFRKWISKWQQLASQSEAVNTLQMIEGCEWDENTGEVNGVIQYGYNAENLLEFDLKTMKWIALKPEADIIEHDWNANGNSAETIFLTETCPDWLKKYLKNGNSTLLRKVFPSISLLWKTPSSPVSCHATGFYPQRAMMFWRKDGVEIHEGVDPGEILPNNDGTFQMSVGLNVSSVTPGEWKRYECVFQFSNAEDSIITNLNKTVNWRKNKFRHDPSKINRFELFCLLLLWIVFNVTLKCFIGSQEELLLLWELLMEILKKYIFSSTLTKLMFIFLRKPSS</sequence>
<feature type="domain" description="Ig-like" evidence="2">
    <location>
        <begin position="202"/>
        <end position="292"/>
    </location>
</feature>
<dbReference type="Gene3D" id="2.60.40.10">
    <property type="entry name" value="Immunoglobulins"/>
    <property type="match status" value="1"/>
</dbReference>
<dbReference type="InterPro" id="IPR013783">
    <property type="entry name" value="Ig-like_fold"/>
</dbReference>
<dbReference type="InterPro" id="IPR050208">
    <property type="entry name" value="MHC_class-I_related"/>
</dbReference>
<dbReference type="Pfam" id="PF07654">
    <property type="entry name" value="C1-set"/>
    <property type="match status" value="1"/>
</dbReference>
<dbReference type="GO" id="GO:0009897">
    <property type="term" value="C:external side of plasma membrane"/>
    <property type="evidence" value="ECO:0007669"/>
    <property type="project" value="TreeGrafter"/>
</dbReference>
<dbReference type="InterPro" id="IPR007110">
    <property type="entry name" value="Ig-like_dom"/>
</dbReference>
<dbReference type="SMART" id="SM00407">
    <property type="entry name" value="IGc1"/>
    <property type="match status" value="1"/>
</dbReference>
<accession>A0A3Q4H9W2</accession>
<dbReference type="Proteomes" id="UP000261580">
    <property type="component" value="Unassembled WGS sequence"/>
</dbReference>
<proteinExistence type="predicted"/>
<dbReference type="PANTHER" id="PTHR16675">
    <property type="entry name" value="MHC CLASS I-RELATED"/>
    <property type="match status" value="1"/>
</dbReference>
<dbReference type="Ensembl" id="ENSNBRT00000019128.1">
    <property type="protein sequence ID" value="ENSNBRP00000018631.1"/>
    <property type="gene ID" value="ENSNBRG00000014337.1"/>
</dbReference>
<keyword evidence="1" id="KW-0325">Glycoprotein</keyword>
<dbReference type="InterPro" id="IPR037055">
    <property type="entry name" value="MHC_I-like_Ag-recog_sf"/>
</dbReference>
<keyword evidence="4" id="KW-1185">Reference proteome</keyword>
<dbReference type="InterPro" id="IPR036179">
    <property type="entry name" value="Ig-like_dom_sf"/>
</dbReference>
<evidence type="ECO:0000313" key="4">
    <source>
        <dbReference type="Proteomes" id="UP000261580"/>
    </source>
</evidence>
<dbReference type="GeneTree" id="ENSGT01120000271828"/>
<dbReference type="STRING" id="32507.ENSNBRP00000018631"/>
<dbReference type="FunFam" id="2.60.40.10:FF:000943">
    <property type="entry name" value="Classical MHC class I molecule, alpha-chain"/>
    <property type="match status" value="1"/>
</dbReference>